<dbReference type="PANTHER" id="PTHR11226">
    <property type="entry name" value="UDP-GLUCOSE GLYCOPROTEIN:GLUCOSYLTRANSFERASE"/>
    <property type="match status" value="1"/>
</dbReference>
<organism evidence="17 18">
    <name type="scientific">Cylicocyclus nassatus</name>
    <name type="common">Nematode worm</name>
    <dbReference type="NCBI Taxonomy" id="53992"/>
    <lineage>
        <taxon>Eukaryota</taxon>
        <taxon>Metazoa</taxon>
        <taxon>Ecdysozoa</taxon>
        <taxon>Nematoda</taxon>
        <taxon>Chromadorea</taxon>
        <taxon>Rhabditida</taxon>
        <taxon>Rhabditina</taxon>
        <taxon>Rhabditomorpha</taxon>
        <taxon>Strongyloidea</taxon>
        <taxon>Strongylidae</taxon>
        <taxon>Cylicocyclus</taxon>
    </lineage>
</organism>
<proteinExistence type="inferred from homology"/>
<keyword evidence="5" id="KW-0328">Glycosyltransferase</keyword>
<dbReference type="EMBL" id="CATQJL010000326">
    <property type="protein sequence ID" value="CAJ0609619.1"/>
    <property type="molecule type" value="Genomic_DNA"/>
</dbReference>
<dbReference type="CDD" id="cd06432">
    <property type="entry name" value="GT8_HUGT1_C_like"/>
    <property type="match status" value="1"/>
</dbReference>
<dbReference type="InterPro" id="IPR040693">
    <property type="entry name" value="UGGT_TRXL_1"/>
</dbReference>
<dbReference type="GO" id="GO:0005788">
    <property type="term" value="C:endoplasmic reticulum lumen"/>
    <property type="evidence" value="ECO:0007669"/>
    <property type="project" value="UniProtKB-SubCell"/>
</dbReference>
<feature type="domain" description="UDP-glucose:glycoprotein glucosyltransferase thioredoxin-like" evidence="15">
    <location>
        <begin position="740"/>
        <end position="968"/>
    </location>
</feature>
<dbReference type="Pfam" id="PF18403">
    <property type="entry name" value="Thioredoxin_15"/>
    <property type="match status" value="1"/>
</dbReference>
<keyword evidence="6" id="KW-0808">Transferase</keyword>
<reference evidence="17" key="1">
    <citation type="submission" date="2023-07" db="EMBL/GenBank/DDBJ databases">
        <authorList>
            <consortium name="CYATHOMIX"/>
        </authorList>
    </citation>
    <scope>NUCLEOTIDE SEQUENCE</scope>
    <source>
        <strain evidence="17">N/A</strain>
    </source>
</reference>
<comment type="pathway">
    <text evidence="3">Protein modification; protein glycosylation.</text>
</comment>
<evidence type="ECO:0000256" key="5">
    <source>
        <dbReference type="ARBA" id="ARBA00022676"/>
    </source>
</evidence>
<dbReference type="Pfam" id="PF18400">
    <property type="entry name" value="Thioredoxin_12"/>
    <property type="match status" value="1"/>
</dbReference>
<gene>
    <name evidence="17" type="ORF">CYNAS_LOCUS21602</name>
</gene>
<feature type="domain" description="UGGT thioredoxin-like" evidence="13">
    <location>
        <begin position="327"/>
        <end position="454"/>
    </location>
</feature>
<feature type="domain" description="UGGT thioredoxin-like" evidence="14">
    <location>
        <begin position="466"/>
        <end position="714"/>
    </location>
</feature>
<dbReference type="GO" id="GO:0018279">
    <property type="term" value="P:protein N-linked glycosylation via asparagine"/>
    <property type="evidence" value="ECO:0007669"/>
    <property type="project" value="TreeGrafter"/>
</dbReference>
<dbReference type="InterPro" id="IPR040694">
    <property type="entry name" value="UGGT_TRXL_2"/>
</dbReference>
<dbReference type="Proteomes" id="UP001176961">
    <property type="component" value="Unassembled WGS sequence"/>
</dbReference>
<comment type="subcellular location">
    <subcellularLocation>
        <location evidence="2">Endoplasmic reticulum lumen</location>
    </subcellularLocation>
</comment>
<dbReference type="Pfam" id="PF06427">
    <property type="entry name" value="UDP-g_GGTase"/>
    <property type="match status" value="1"/>
</dbReference>
<evidence type="ECO:0008006" key="19">
    <source>
        <dbReference type="Google" id="ProtNLM"/>
    </source>
</evidence>
<evidence type="ECO:0000256" key="9">
    <source>
        <dbReference type="ARBA" id="ARBA00023180"/>
    </source>
</evidence>
<dbReference type="Pfam" id="PF18404">
    <property type="entry name" value="Glyco_transf_24"/>
    <property type="match status" value="1"/>
</dbReference>
<comment type="cofactor">
    <cofactor evidence="1">
        <name>Ca(2+)</name>
        <dbReference type="ChEBI" id="CHEBI:29108"/>
    </cofactor>
</comment>
<evidence type="ECO:0000256" key="6">
    <source>
        <dbReference type="ARBA" id="ARBA00022679"/>
    </source>
</evidence>
<dbReference type="Gene3D" id="3.90.550.10">
    <property type="entry name" value="Spore Coat Polysaccharide Biosynthesis Protein SpsA, Chain A"/>
    <property type="match status" value="1"/>
</dbReference>
<evidence type="ECO:0000256" key="7">
    <source>
        <dbReference type="ARBA" id="ARBA00022729"/>
    </source>
</evidence>
<dbReference type="Pfam" id="PF18402">
    <property type="entry name" value="Thioredoxin_14"/>
    <property type="match status" value="1"/>
</dbReference>
<comment type="similarity">
    <text evidence="4">Belongs to the glycosyltransferase 8 family.</text>
</comment>
<dbReference type="InterPro" id="IPR029044">
    <property type="entry name" value="Nucleotide-diphossugar_trans"/>
</dbReference>
<keyword evidence="8" id="KW-0256">Endoplasmic reticulum</keyword>
<dbReference type="SUPFAM" id="SSF53448">
    <property type="entry name" value="Nucleotide-diphospho-sugar transferases"/>
    <property type="match status" value="1"/>
</dbReference>
<evidence type="ECO:0000256" key="2">
    <source>
        <dbReference type="ARBA" id="ARBA00004319"/>
    </source>
</evidence>
<dbReference type="InterPro" id="IPR009448">
    <property type="entry name" value="UDP-g_GGtrans"/>
</dbReference>
<dbReference type="InterPro" id="IPR040525">
    <property type="entry name" value="UGGT_TRXL_4"/>
</dbReference>
<dbReference type="InterPro" id="IPR040497">
    <property type="entry name" value="Glyco_transf_24"/>
</dbReference>
<comment type="catalytic activity">
    <reaction evidence="11">
        <text>N(4)-(alpha-D-Man-(1-&gt;2)-alpha-D-Man-(1-&gt;2)-alpha-D-Man-(1-&gt;3)-[alpha-D-Man-(1-&gt;2)-alpha-D-Man-(1-&gt;3)-[alpha-D-Man-(1-&gt;2)-alpha-D-Man-(1-&gt;6)]-alpha-D-Man-(1-&gt;6)]-beta-D-Man-(1-&gt;4)-beta-D-GlcNAc-(1-&gt;4)-beta-D-GlcNAc)-L-asparaginyl-[protein] (N-glucan mannose isomer 9A1,2,3B1,2,3) + UDP-alpha-D-glucose = N(4)-(alpha-D-Glc-(1-&gt;3)-alpha-D-Man-(1-&gt;2)-alpha-D-Man-(1-&gt;2)-alpha-D-Man-(1-&gt;3)-[alpha-D-Man-(1-&gt;2)-alpha-D-Man-(1-&gt;3)-[alpha-D-Man-(1-&gt;2)-alpha-D-Man-(1-&gt;6)]-alpha-D-Man-(1-&gt;6)]-beta-D-Man-(1-&gt;4)-beta-D-GlcNAc-(1-&gt;4)-beta-D-GlcNAc)-L-asparaginyl-[protein] + UDP + H(+)</text>
        <dbReference type="Rhea" id="RHEA:61304"/>
        <dbReference type="Rhea" id="RHEA-COMP:14356"/>
        <dbReference type="Rhea" id="RHEA-COMP:14357"/>
        <dbReference type="ChEBI" id="CHEBI:15378"/>
        <dbReference type="ChEBI" id="CHEBI:58223"/>
        <dbReference type="ChEBI" id="CHEBI:58885"/>
        <dbReference type="ChEBI" id="CHEBI:59080"/>
        <dbReference type="ChEBI" id="CHEBI:139493"/>
    </reaction>
</comment>
<evidence type="ECO:0000259" key="16">
    <source>
        <dbReference type="Pfam" id="PF18404"/>
    </source>
</evidence>
<evidence type="ECO:0000256" key="3">
    <source>
        <dbReference type="ARBA" id="ARBA00004922"/>
    </source>
</evidence>
<evidence type="ECO:0000313" key="17">
    <source>
        <dbReference type="EMBL" id="CAJ0609619.1"/>
    </source>
</evidence>
<dbReference type="PANTHER" id="PTHR11226:SF0">
    <property type="entry name" value="UDP-GLUCOSE:GLYCOPROTEIN GLUCOSYLTRANSFERASE"/>
    <property type="match status" value="1"/>
</dbReference>
<dbReference type="Pfam" id="PF18401">
    <property type="entry name" value="Thioredoxin_13"/>
    <property type="match status" value="1"/>
</dbReference>
<dbReference type="InterPro" id="IPR040692">
    <property type="entry name" value="UGGT_TRXL_3"/>
</dbReference>
<dbReference type="FunFam" id="3.90.550.10:FF:000004">
    <property type="entry name" value="UDP-glucose glycoprotein glucosyltransferase 1"/>
    <property type="match status" value="1"/>
</dbReference>
<evidence type="ECO:0000256" key="11">
    <source>
        <dbReference type="ARBA" id="ARBA00048456"/>
    </source>
</evidence>
<comment type="function">
    <text evidence="10">Recognizes glycoproteins with minor folding defects. Reglucosylates single N-glycans near the misfolded part of the protein, thus providing quality control for protein folding in the endoplasmic reticulum. Reglucosylated proteins are recognized by calreticulin for recycling to the endoplasmic reticulum and refolding or degradation.</text>
</comment>
<evidence type="ECO:0000259" key="12">
    <source>
        <dbReference type="Pfam" id="PF18400"/>
    </source>
</evidence>
<comment type="caution">
    <text evidence="17">The sequence shown here is derived from an EMBL/GenBank/DDBJ whole genome shotgun (WGS) entry which is preliminary data.</text>
</comment>
<feature type="domain" description="UGGT thioredoxin-like" evidence="12">
    <location>
        <begin position="81"/>
        <end position="260"/>
    </location>
</feature>
<accession>A0AA36MDW5</accession>
<evidence type="ECO:0000259" key="15">
    <source>
        <dbReference type="Pfam" id="PF18403"/>
    </source>
</evidence>
<evidence type="ECO:0000256" key="8">
    <source>
        <dbReference type="ARBA" id="ARBA00022824"/>
    </source>
</evidence>
<evidence type="ECO:0000259" key="14">
    <source>
        <dbReference type="Pfam" id="PF18402"/>
    </source>
</evidence>
<evidence type="ECO:0000256" key="4">
    <source>
        <dbReference type="ARBA" id="ARBA00006351"/>
    </source>
</evidence>
<evidence type="ECO:0000259" key="13">
    <source>
        <dbReference type="Pfam" id="PF18401"/>
    </source>
</evidence>
<keyword evidence="18" id="KW-1185">Reference proteome</keyword>
<name>A0AA36MDW5_CYLNA</name>
<dbReference type="GO" id="GO:0036503">
    <property type="term" value="P:ERAD pathway"/>
    <property type="evidence" value="ECO:0007669"/>
    <property type="project" value="TreeGrafter"/>
</dbReference>
<sequence>MNLDRKIHERMNEAACSRVPRDNGTPMQVFKALGGKLGNLNAWMSWNGFAIQLLLALCISGVTSDHKDKSVITSLASKWNSTSIVAETSEFIAKEDGSLFWKFTNDIAAKSSKLDWGKASDEQKYEFAVEVAAGILDEASLDILKLSLSYRMFSPAVHLFHQIASDYSMDCAAFFDVHGTTGCTAKGLEDAVDSASQREIPELLSTDHVYGKETSPKVVVIIYGDIGTQDWLELHNKAFELSASHKAQYVLRHFQKNTIDARPVSLSGYGVELAIKNTEYKAVDDSNEKKEEAEESSLHGFNFKLLKELHPDAIESLDAFRTHLKEFEELAPLKQWQVQDLSFQASQRIVNEGAYHALETLKELSQNFPTHARSIARESVSRELRQGIELNQKEHLSEAGLSPGESMLFLNGIGLDVDSLDMFQLVDTIKQEERVASGFSNMGFQREYLSILTGMEFSEEKGRYAVDYRDADLVYLNNLDTDKRYKHWRNSVKLLLEPYYPGMIRPIARNLFNLIFVVDPAERNGRNLMQIAYSFFKHEIPLRIGLIFVVNDDKKVSGLEDSGVAILNLFNFLAIDSTNHEALKIVNEMLDQYRTQDSIDPADIKSWFEDNYSDADYKDVFGPNTDYDRGKTGGMEFLRKSAIGKAPKVLLNGYILDDAGITGDKFEETVMMEVMRITPKLQTAVINGQLKDRLNVGNWIMEQKDVMPRHNERILNAVSKKSILDLSSPSDCKVKEYADFAKLSTPQQTQCVLSNMKYFKKSGKDSTAILTLWVIADLDDSKGRELVDSALKRISRSNKIRLGLIMNPKDEELSREANSLTSLVHAAVQLLPHEHARDFVAKLMKLENVEDIRVGSKNVKSLLNKEVNSERFDKERKSLSYDRIIMDRLFAQESVGLLPGQRAVVANGIVVGPFEEDEEVIDADFELLEKIFESQGASVIAENVDNWKVAKEDGFSSDIVMRAFALISKYAVQRRRTWVVLGEDEHSTVTLPAEDSNRPVMDVVAVVDPLSGSAQKLAPILDLLRKAVNCDLKIVLNPKGKLSELPLKRFYRYVGAPELQFDEAGNVAANQAKFTNLPSKQLLTLSVHSPNAWMVESVYAEADLDNIRMESAQSDVLAEFSLEHILLEGHCFDEVSGSPPRGLQFVLGTPAHPTRFDTIVMANLGYFQLKASPGAWILQMREGKSKDIYQLSESMEGDVNSSGSMRVLIDSFSGKTIRVRVAKRPGMEQRSLLASDDEESGGIWSTISNTLVQEKHKVINVFSLASGHLYERFMNIMMLSVMKHTKKPVKFWLLKNYLSPQFKKNLPLLSAEYGFEYALVEYKWPRWLHQQKEKHRIMWGYKILFLDVLFPLDVQKIIFVDADQVVRADLMELMEYDLGGAPYGYVPFCDSRKEMDGFRFWKQGYWANHLAGRRYHISALYVIDLQKFRQIAAGDRLRGQYQGLSSDPNSLSNLDQDLPNNMIHQVKIKSLPQEWLWCETWCDDASKSKAKTIDLCNNPMTKEPKLESAIRIIPEWRDLDEEVKRVLRKEKANITSTAAPTPDEHAEL</sequence>
<evidence type="ECO:0000256" key="1">
    <source>
        <dbReference type="ARBA" id="ARBA00001913"/>
    </source>
</evidence>
<protein>
    <recommendedName>
        <fullName evidence="19">UDP-glucose:glycoprotein glucosyltransferase</fullName>
    </recommendedName>
</protein>
<keyword evidence="7" id="KW-0732">Signal</keyword>
<keyword evidence="9" id="KW-0325">Glycoprotein</keyword>
<evidence type="ECO:0000313" key="18">
    <source>
        <dbReference type="Proteomes" id="UP001176961"/>
    </source>
</evidence>
<evidence type="ECO:0000256" key="10">
    <source>
        <dbReference type="ARBA" id="ARBA00045874"/>
    </source>
</evidence>
<feature type="domain" description="Glucosyltransferase 24 catalytic" evidence="16">
    <location>
        <begin position="1259"/>
        <end position="1525"/>
    </location>
</feature>
<dbReference type="GO" id="GO:0051082">
    <property type="term" value="F:unfolded protein binding"/>
    <property type="evidence" value="ECO:0007669"/>
    <property type="project" value="TreeGrafter"/>
</dbReference>
<dbReference type="GO" id="GO:0003980">
    <property type="term" value="F:UDP-glucose:glycoprotein glucosyltransferase activity"/>
    <property type="evidence" value="ECO:0007669"/>
    <property type="project" value="InterPro"/>
</dbReference>